<dbReference type="GO" id="GO:0009423">
    <property type="term" value="P:chorismate biosynthetic process"/>
    <property type="evidence" value="ECO:0007669"/>
    <property type="project" value="UniProtKB-UniRule"/>
</dbReference>
<keyword evidence="7 9" id="KW-0057">Aromatic amino acid biosynthesis</keyword>
<feature type="domain" description="Enolpyruvate transferase" evidence="10">
    <location>
        <begin position="11"/>
        <end position="422"/>
    </location>
</feature>
<feature type="binding site" evidence="9">
    <location>
        <position position="345"/>
    </location>
    <ligand>
        <name>3-phosphoshikimate</name>
        <dbReference type="ChEBI" id="CHEBI:145989"/>
    </ligand>
</feature>
<comment type="caution">
    <text evidence="9">Lacks conserved residue(s) required for the propagation of feature annotation.</text>
</comment>
<dbReference type="UniPathway" id="UPA00053">
    <property type="reaction ID" value="UER00089"/>
</dbReference>
<feature type="binding site" evidence="9">
    <location>
        <position position="172"/>
    </location>
    <ligand>
        <name>3-phosphoshikimate</name>
        <dbReference type="ChEBI" id="CHEBI:145989"/>
    </ligand>
</feature>
<dbReference type="Proteomes" id="UP000307749">
    <property type="component" value="Unassembled WGS sequence"/>
</dbReference>
<dbReference type="PROSITE" id="PS00104">
    <property type="entry name" value="EPSP_SYNTHASE_1"/>
    <property type="match status" value="1"/>
</dbReference>
<dbReference type="PROSITE" id="PS00885">
    <property type="entry name" value="EPSP_SYNTHASE_2"/>
    <property type="match status" value="1"/>
</dbReference>
<dbReference type="EMBL" id="MWQO01000052">
    <property type="protein sequence ID" value="THD08099.1"/>
    <property type="molecule type" value="Genomic_DNA"/>
</dbReference>
<protein>
    <recommendedName>
        <fullName evidence="9">3-phosphoshikimate 1-carboxyvinyltransferase</fullName>
        <ecNumber evidence="9">2.5.1.19</ecNumber>
    </recommendedName>
    <alternativeName>
        <fullName evidence="9">5-enolpyruvylshikimate-3-phosphate synthase</fullName>
        <shortName evidence="9">EPSP synthase</shortName>
        <shortName evidence="9">EPSPS</shortName>
    </alternativeName>
</protein>
<dbReference type="InterPro" id="IPR013792">
    <property type="entry name" value="RNA3'P_cycl/enolpyr_Trfase_a/b"/>
</dbReference>
<dbReference type="GO" id="GO:0003866">
    <property type="term" value="F:3-phosphoshikimate 1-carboxyvinyltransferase activity"/>
    <property type="evidence" value="ECO:0007669"/>
    <property type="project" value="UniProtKB-UniRule"/>
</dbReference>
<dbReference type="InterPro" id="IPR006264">
    <property type="entry name" value="EPSP_synthase"/>
</dbReference>
<dbReference type="InterPro" id="IPR023193">
    <property type="entry name" value="EPSP_synthase_CS"/>
</dbReference>
<evidence type="ECO:0000259" key="10">
    <source>
        <dbReference type="Pfam" id="PF00275"/>
    </source>
</evidence>
<dbReference type="HAMAP" id="MF_00210">
    <property type="entry name" value="EPSP_synth"/>
    <property type="match status" value="1"/>
</dbReference>
<comment type="caution">
    <text evidence="11">The sequence shown here is derived from an EMBL/GenBank/DDBJ whole genome shotgun (WGS) entry which is preliminary data.</text>
</comment>
<comment type="catalytic activity">
    <reaction evidence="8">
        <text>3-phosphoshikimate + phosphoenolpyruvate = 5-O-(1-carboxyvinyl)-3-phosphoshikimate + phosphate</text>
        <dbReference type="Rhea" id="RHEA:21256"/>
        <dbReference type="ChEBI" id="CHEBI:43474"/>
        <dbReference type="ChEBI" id="CHEBI:57701"/>
        <dbReference type="ChEBI" id="CHEBI:58702"/>
        <dbReference type="ChEBI" id="CHEBI:145989"/>
        <dbReference type="EC" id="2.5.1.19"/>
    </reaction>
    <physiologicalReaction direction="left-to-right" evidence="8">
        <dbReference type="Rhea" id="RHEA:21257"/>
    </physiologicalReaction>
</comment>
<dbReference type="AlphaFoldDB" id="A0A4S3KHM8"/>
<evidence type="ECO:0000256" key="8">
    <source>
        <dbReference type="ARBA" id="ARBA00044633"/>
    </source>
</evidence>
<evidence type="ECO:0000313" key="12">
    <source>
        <dbReference type="Proteomes" id="UP000307749"/>
    </source>
</evidence>
<dbReference type="InterPro" id="IPR001986">
    <property type="entry name" value="Enolpyruvate_Tfrase_dom"/>
</dbReference>
<dbReference type="STRING" id="993689.GCA_002077135_02233"/>
<organism evidence="11 12">
    <name type="scientific">Metallibacterium scheffleri</name>
    <dbReference type="NCBI Taxonomy" id="993689"/>
    <lineage>
        <taxon>Bacteria</taxon>
        <taxon>Pseudomonadati</taxon>
        <taxon>Pseudomonadota</taxon>
        <taxon>Gammaproteobacteria</taxon>
        <taxon>Lysobacterales</taxon>
        <taxon>Rhodanobacteraceae</taxon>
        <taxon>Metallibacterium</taxon>
    </lineage>
</organism>
<evidence type="ECO:0000256" key="6">
    <source>
        <dbReference type="ARBA" id="ARBA00022679"/>
    </source>
</evidence>
<dbReference type="FunFam" id="3.65.10.10:FF:000006">
    <property type="entry name" value="3-phosphoshikimate 1-carboxyvinyltransferase"/>
    <property type="match status" value="1"/>
</dbReference>
<evidence type="ECO:0000256" key="2">
    <source>
        <dbReference type="ARBA" id="ARBA00004811"/>
    </source>
</evidence>
<keyword evidence="4 9" id="KW-0963">Cytoplasm</keyword>
<dbReference type="InterPro" id="IPR036968">
    <property type="entry name" value="Enolpyruvate_Tfrase_sf"/>
</dbReference>
<feature type="binding site" evidence="9">
    <location>
        <position position="26"/>
    </location>
    <ligand>
        <name>3-phosphoshikimate</name>
        <dbReference type="ChEBI" id="CHEBI:145989"/>
    </ligand>
</feature>
<dbReference type="EC" id="2.5.1.19" evidence="9"/>
<evidence type="ECO:0000313" key="11">
    <source>
        <dbReference type="EMBL" id="THD08099.1"/>
    </source>
</evidence>
<feature type="binding site" evidence="9">
    <location>
        <position position="25"/>
    </location>
    <ligand>
        <name>phosphoenolpyruvate</name>
        <dbReference type="ChEBI" id="CHEBI:58702"/>
    </ligand>
</feature>
<accession>A0A4S3KHM8</accession>
<evidence type="ECO:0000256" key="1">
    <source>
        <dbReference type="ARBA" id="ARBA00002174"/>
    </source>
</evidence>
<evidence type="ECO:0000256" key="5">
    <source>
        <dbReference type="ARBA" id="ARBA00022605"/>
    </source>
</evidence>
<gene>
    <name evidence="9" type="primary">aroA</name>
    <name evidence="11" type="ORF">B1806_13620</name>
</gene>
<dbReference type="PIRSF" id="PIRSF000505">
    <property type="entry name" value="EPSPS"/>
    <property type="match status" value="1"/>
</dbReference>
<evidence type="ECO:0000256" key="7">
    <source>
        <dbReference type="ARBA" id="ARBA00023141"/>
    </source>
</evidence>
<evidence type="ECO:0000256" key="3">
    <source>
        <dbReference type="ARBA" id="ARBA00009948"/>
    </source>
</evidence>
<dbReference type="PANTHER" id="PTHR21090">
    <property type="entry name" value="AROM/DEHYDROQUINATE SYNTHASE"/>
    <property type="match status" value="1"/>
</dbReference>
<comment type="subcellular location">
    <subcellularLocation>
        <location evidence="9">Cytoplasm</location>
    </subcellularLocation>
</comment>
<feature type="binding site" evidence="9">
    <location>
        <position position="126"/>
    </location>
    <ligand>
        <name>phosphoenolpyruvate</name>
        <dbReference type="ChEBI" id="CHEBI:58702"/>
    </ligand>
</feature>
<dbReference type="OrthoDB" id="9809920at2"/>
<evidence type="ECO:0000256" key="9">
    <source>
        <dbReference type="HAMAP-Rule" id="MF_00210"/>
    </source>
</evidence>
<keyword evidence="5 9" id="KW-0028">Amino-acid biosynthesis</keyword>
<feature type="binding site" evidence="9">
    <location>
        <position position="30"/>
    </location>
    <ligand>
        <name>3-phosphoshikimate</name>
        <dbReference type="ChEBI" id="CHEBI:145989"/>
    </ligand>
</feature>
<dbReference type="GO" id="GO:0008652">
    <property type="term" value="P:amino acid biosynthetic process"/>
    <property type="evidence" value="ECO:0007669"/>
    <property type="project" value="UniProtKB-KW"/>
</dbReference>
<dbReference type="NCBIfam" id="TIGR01356">
    <property type="entry name" value="aroA"/>
    <property type="match status" value="1"/>
</dbReference>
<dbReference type="Pfam" id="PF00275">
    <property type="entry name" value="EPSP_synthase"/>
    <property type="match status" value="1"/>
</dbReference>
<dbReference type="Gene3D" id="3.65.10.10">
    <property type="entry name" value="Enolpyruvate transferase domain"/>
    <property type="match status" value="2"/>
</dbReference>
<feature type="binding site" evidence="9">
    <location>
        <position position="25"/>
    </location>
    <ligand>
        <name>3-phosphoshikimate</name>
        <dbReference type="ChEBI" id="CHEBI:145989"/>
    </ligand>
</feature>
<keyword evidence="6 9" id="KW-0808">Transferase</keyword>
<dbReference type="GO" id="GO:0005737">
    <property type="term" value="C:cytoplasm"/>
    <property type="evidence" value="ECO:0007669"/>
    <property type="project" value="UniProtKB-SubCell"/>
</dbReference>
<proteinExistence type="inferred from homology"/>
<feature type="binding site" evidence="9">
    <location>
        <position position="172"/>
    </location>
    <ligand>
        <name>phosphoenolpyruvate</name>
        <dbReference type="ChEBI" id="CHEBI:58702"/>
    </ligand>
</feature>
<comment type="pathway">
    <text evidence="2 9">Metabolic intermediate biosynthesis; chorismate biosynthesis; chorismate from D-erythrose 4-phosphate and phosphoenolpyruvate: step 6/7.</text>
</comment>
<dbReference type="SUPFAM" id="SSF55205">
    <property type="entry name" value="EPT/RTPC-like"/>
    <property type="match status" value="1"/>
</dbReference>
<feature type="binding site" evidence="9">
    <location>
        <position position="390"/>
    </location>
    <ligand>
        <name>phosphoenolpyruvate</name>
        <dbReference type="ChEBI" id="CHEBI:58702"/>
    </ligand>
</feature>
<dbReference type="PANTHER" id="PTHR21090:SF5">
    <property type="entry name" value="PENTAFUNCTIONAL AROM POLYPEPTIDE"/>
    <property type="match status" value="1"/>
</dbReference>
<dbReference type="GO" id="GO:0009073">
    <property type="term" value="P:aromatic amino acid family biosynthetic process"/>
    <property type="evidence" value="ECO:0007669"/>
    <property type="project" value="UniProtKB-KW"/>
</dbReference>
<sequence length="441" mass="46250">MSARLDWICHAGAALRGSVRVPGDKSISHRALMLAALAHGSSRVSGFLEGEDTRATARILQQLGVRITAPSAGERVIDGVGLHGLRASAQPLDCGNAGTGMRLLAGLLAGQDFDSVLIGDASLSQRPMRRVIEPLAALGARIDSSDGRPPLRIHGGALLRARALRTAIASAQVKSAILLAGLYADGVTRVDEAQPTRDYTERMLQAFGWPIEFGPGWAALPGRQSLQASDVQVPGDFSSAAFFIVAATLVPGSELLLRDVGLNPRRTGLIEVLRAMGADIRIEAPHQRGGEPTADLRVRHADLRGIEVPREQVADMIDEFPILFVAAACATGVTRVHGAAELRVKESDRIAVMASGLRALGIDVQENPDGALIQGGSLRGGAVESHGDHRCAMSFAVAALRASAPVRIADCANVATSFPGFEALARGVGFDLHVATQAQMA</sequence>
<comment type="subunit">
    <text evidence="9">Monomer.</text>
</comment>
<feature type="active site" description="Proton acceptor" evidence="9">
    <location>
        <position position="318"/>
    </location>
</feature>
<keyword evidence="12" id="KW-1185">Reference proteome</keyword>
<name>A0A4S3KHM8_9GAMM</name>
<feature type="binding site" evidence="9">
    <location>
        <position position="98"/>
    </location>
    <ligand>
        <name>phosphoenolpyruvate</name>
        <dbReference type="ChEBI" id="CHEBI:58702"/>
    </ligand>
</feature>
<comment type="similarity">
    <text evidence="3 9">Belongs to the EPSP synthase family.</text>
</comment>
<dbReference type="FunFam" id="3.65.10.10:FF:000005">
    <property type="entry name" value="3-phosphoshikimate 1-carboxyvinyltransferase"/>
    <property type="match status" value="1"/>
</dbReference>
<evidence type="ECO:0000256" key="4">
    <source>
        <dbReference type="ARBA" id="ARBA00022490"/>
    </source>
</evidence>
<feature type="binding site" evidence="9">
    <location>
        <position position="318"/>
    </location>
    <ligand>
        <name>3-phosphoshikimate</name>
        <dbReference type="ChEBI" id="CHEBI:145989"/>
    </ligand>
</feature>
<feature type="binding site" evidence="9">
    <location>
        <position position="349"/>
    </location>
    <ligand>
        <name>phosphoenolpyruvate</name>
        <dbReference type="ChEBI" id="CHEBI:58702"/>
    </ligand>
</feature>
<reference evidence="11 12" key="1">
    <citation type="submission" date="2017-02" db="EMBL/GenBank/DDBJ databases">
        <title>Whole genome sequencing of Metallibacterium scheffleri DSM 24874 (T).</title>
        <authorList>
            <person name="Kumar S."/>
            <person name="Patil P."/>
            <person name="Patil P.B."/>
        </authorList>
    </citation>
    <scope>NUCLEOTIDE SEQUENCE [LARGE SCALE GENOMIC DNA]</scope>
    <source>
        <strain evidence="11 12">DSM 24874</strain>
    </source>
</reference>
<dbReference type="RefSeq" id="WP_081127747.1">
    <property type="nucleotide sequence ID" value="NZ_LDOS01000002.1"/>
</dbReference>
<comment type="function">
    <text evidence="1 9">Catalyzes the transfer of the enolpyruvyl moiety of phosphoenolpyruvate (PEP) to the 5-hydroxyl of shikimate-3-phosphate (S3P) to produce enolpyruvyl shikimate-3-phosphate and inorganic phosphate.</text>
</comment>
<feature type="binding site" evidence="9">
    <location>
        <position position="170"/>
    </location>
    <ligand>
        <name>3-phosphoshikimate</name>
        <dbReference type="ChEBI" id="CHEBI:145989"/>
    </ligand>
</feature>
<dbReference type="CDD" id="cd01556">
    <property type="entry name" value="EPSP_synthase"/>
    <property type="match status" value="1"/>
</dbReference>